<dbReference type="STRING" id="1798481.A2678_00575"/>
<gene>
    <name evidence="1" type="ORF">A2678_00575</name>
</gene>
<organism evidence="1 2">
    <name type="scientific">Candidatus Kaiserbacteria bacterium RIFCSPHIGHO2_01_FULL_53_31</name>
    <dbReference type="NCBI Taxonomy" id="1798481"/>
    <lineage>
        <taxon>Bacteria</taxon>
        <taxon>Candidatus Kaiseribacteriota</taxon>
    </lineage>
</organism>
<evidence type="ECO:0000313" key="2">
    <source>
        <dbReference type="Proteomes" id="UP000178815"/>
    </source>
</evidence>
<sequence length="98" mass="10742">MQDELTSLIANDLGIADIPADKQKELIGQFGEVALKAATLALLDKLSDGGRTEFMKLAERGDAEALKTYLDREVPSHEEIAKHAVAEEVKRFKAFKAT</sequence>
<name>A0A1F6CJU9_9BACT</name>
<proteinExistence type="predicted"/>
<dbReference type="EMBL" id="MFKU01000002">
    <property type="protein sequence ID" value="OGG49241.1"/>
    <property type="molecule type" value="Genomic_DNA"/>
</dbReference>
<protein>
    <submittedName>
        <fullName evidence="1">Uncharacterized protein</fullName>
    </submittedName>
</protein>
<reference evidence="1 2" key="1">
    <citation type="journal article" date="2016" name="Nat. Commun.">
        <title>Thousands of microbial genomes shed light on interconnected biogeochemical processes in an aquifer system.</title>
        <authorList>
            <person name="Anantharaman K."/>
            <person name="Brown C.T."/>
            <person name="Hug L.A."/>
            <person name="Sharon I."/>
            <person name="Castelle C.J."/>
            <person name="Probst A.J."/>
            <person name="Thomas B.C."/>
            <person name="Singh A."/>
            <person name="Wilkins M.J."/>
            <person name="Karaoz U."/>
            <person name="Brodie E.L."/>
            <person name="Williams K.H."/>
            <person name="Hubbard S.S."/>
            <person name="Banfield J.F."/>
        </authorList>
    </citation>
    <scope>NUCLEOTIDE SEQUENCE [LARGE SCALE GENOMIC DNA]</scope>
</reference>
<dbReference type="AlphaFoldDB" id="A0A1F6CJU9"/>
<accession>A0A1F6CJU9</accession>
<comment type="caution">
    <text evidence="1">The sequence shown here is derived from an EMBL/GenBank/DDBJ whole genome shotgun (WGS) entry which is preliminary data.</text>
</comment>
<dbReference type="Proteomes" id="UP000178815">
    <property type="component" value="Unassembled WGS sequence"/>
</dbReference>
<evidence type="ECO:0000313" key="1">
    <source>
        <dbReference type="EMBL" id="OGG49241.1"/>
    </source>
</evidence>